<dbReference type="EMBL" id="JAAXPE010000031">
    <property type="protein sequence ID" value="NKY88597.1"/>
    <property type="molecule type" value="Genomic_DNA"/>
</dbReference>
<dbReference type="Proteomes" id="UP000523447">
    <property type="component" value="Unassembled WGS sequence"/>
</dbReference>
<evidence type="ECO:0000313" key="3">
    <source>
        <dbReference type="Proteomes" id="UP000523447"/>
    </source>
</evidence>
<dbReference type="InterPro" id="IPR050508">
    <property type="entry name" value="Methyltransf_Superfamily"/>
</dbReference>
<name>A0A7X6RJT4_9NOCA</name>
<organism evidence="2 3">
    <name type="scientific">Nocardia veterana</name>
    <dbReference type="NCBI Taxonomy" id="132249"/>
    <lineage>
        <taxon>Bacteria</taxon>
        <taxon>Bacillati</taxon>
        <taxon>Actinomycetota</taxon>
        <taxon>Actinomycetes</taxon>
        <taxon>Mycobacteriales</taxon>
        <taxon>Nocardiaceae</taxon>
        <taxon>Nocardia</taxon>
    </lineage>
</organism>
<dbReference type="AlphaFoldDB" id="A0A7X6RJT4"/>
<dbReference type="Gene3D" id="3.40.50.150">
    <property type="entry name" value="Vaccinia Virus protein VP39"/>
    <property type="match status" value="1"/>
</dbReference>
<dbReference type="InterPro" id="IPR013216">
    <property type="entry name" value="Methyltransf_11"/>
</dbReference>
<evidence type="ECO:0000259" key="1">
    <source>
        <dbReference type="Pfam" id="PF08241"/>
    </source>
</evidence>
<gene>
    <name evidence="2" type="ORF">HGA07_23610</name>
</gene>
<feature type="domain" description="Methyltransferase type 11" evidence="1">
    <location>
        <begin position="18"/>
        <end position="114"/>
    </location>
</feature>
<dbReference type="InterPro" id="IPR029063">
    <property type="entry name" value="SAM-dependent_MTases_sf"/>
</dbReference>
<dbReference type="PANTHER" id="PTHR42912:SF93">
    <property type="entry name" value="N6-ADENOSINE-METHYLTRANSFERASE TMT1A"/>
    <property type="match status" value="1"/>
</dbReference>
<protein>
    <submittedName>
        <fullName evidence="2">Methyltransferase domain-containing protein</fullName>
    </submittedName>
</protein>
<dbReference type="GO" id="GO:0032259">
    <property type="term" value="P:methylation"/>
    <property type="evidence" value="ECO:0007669"/>
    <property type="project" value="UniProtKB-KW"/>
</dbReference>
<accession>A0A7X6RJT4</accession>
<dbReference type="CDD" id="cd02440">
    <property type="entry name" value="AdoMet_MTases"/>
    <property type="match status" value="1"/>
</dbReference>
<keyword evidence="2" id="KW-0808">Transferase</keyword>
<keyword evidence="2" id="KW-0489">Methyltransferase</keyword>
<dbReference type="Pfam" id="PF08241">
    <property type="entry name" value="Methyltransf_11"/>
    <property type="match status" value="1"/>
</dbReference>
<comment type="caution">
    <text evidence="2">The sequence shown here is derived from an EMBL/GenBank/DDBJ whole genome shotgun (WGS) entry which is preliminary data.</text>
</comment>
<keyword evidence="3" id="KW-1185">Reference proteome</keyword>
<evidence type="ECO:0000313" key="2">
    <source>
        <dbReference type="EMBL" id="NKY88597.1"/>
    </source>
</evidence>
<sequence length="230" mass="24471">MRAWARAALRVRPGDTALDIGSGTGSEVVELAGLVGADGRAIGVDPNPSMVALARERAAGSRAEFVEGSVYDLPLPDATVDVARCERVYQHLDDPAKATAEIARVLRPGGRVVLIDSDWSTAIFHPGDPEVIDALRRYADADSPNRNSGRQLRGLLVAAGFEIDDIGSEAVVWEPAAVLPMYTAIAERGVAAGVITAEQRAELFAELDRGIEAGNYHFSVTMFAVVAHRP</sequence>
<dbReference type="GO" id="GO:0008757">
    <property type="term" value="F:S-adenosylmethionine-dependent methyltransferase activity"/>
    <property type="evidence" value="ECO:0007669"/>
    <property type="project" value="InterPro"/>
</dbReference>
<proteinExistence type="predicted"/>
<dbReference type="SUPFAM" id="SSF53335">
    <property type="entry name" value="S-adenosyl-L-methionine-dependent methyltransferases"/>
    <property type="match status" value="1"/>
</dbReference>
<dbReference type="PANTHER" id="PTHR42912">
    <property type="entry name" value="METHYLTRANSFERASE"/>
    <property type="match status" value="1"/>
</dbReference>
<reference evidence="2 3" key="1">
    <citation type="submission" date="2020-04" db="EMBL/GenBank/DDBJ databases">
        <title>MicrobeNet Type strains.</title>
        <authorList>
            <person name="Nicholson A.C."/>
        </authorList>
    </citation>
    <scope>NUCLEOTIDE SEQUENCE [LARGE SCALE GENOMIC DNA]</scope>
    <source>
        <strain evidence="2 3">DSM 44445</strain>
    </source>
</reference>